<protein>
    <submittedName>
        <fullName evidence="1">Uncharacterized protein</fullName>
    </submittedName>
</protein>
<sequence>MTYHMIINSVKTVEEFEDAWTNADYIKLLELFGFPDAKDSKPEELKDLLFMAISDFEGPEAAAILLDYKLSEYLNEGQIGQMSHDMLLDKISEEYSDISLHHELFNINQLLFKAYNGTFPNAKATIIEFEITPNKDVTKEVVLKVLDHTLANNSVIKRLYSDQLAGKEAFDEAESIVWDLKSTGDNSYTMTTSEYWISRDEFKDAEFDAKIEMFVEEED</sequence>
<evidence type="ECO:0000313" key="1">
    <source>
        <dbReference type="EMBL" id="TDU39444.1"/>
    </source>
</evidence>
<accession>A0A4R7PWY0</accession>
<gene>
    <name evidence="1" type="ORF">BXY82_1468</name>
</gene>
<name>A0A4R7PWY0_9FLAO</name>
<keyword evidence="2" id="KW-1185">Reference proteome</keyword>
<organism evidence="1 2">
    <name type="scientific">Gelidibacter sediminis</name>
    <dbReference type="NCBI Taxonomy" id="1608710"/>
    <lineage>
        <taxon>Bacteria</taxon>
        <taxon>Pseudomonadati</taxon>
        <taxon>Bacteroidota</taxon>
        <taxon>Flavobacteriia</taxon>
        <taxon>Flavobacteriales</taxon>
        <taxon>Flavobacteriaceae</taxon>
        <taxon>Gelidibacter</taxon>
    </lineage>
</organism>
<reference evidence="1 2" key="1">
    <citation type="submission" date="2019-03" db="EMBL/GenBank/DDBJ databases">
        <title>Genomic Encyclopedia of Archaeal and Bacterial Type Strains, Phase II (KMG-II): from individual species to whole genera.</title>
        <authorList>
            <person name="Goeker M."/>
        </authorList>
    </citation>
    <scope>NUCLEOTIDE SEQUENCE [LARGE SCALE GENOMIC DNA]</scope>
    <source>
        <strain evidence="1 2">DSM 28135</strain>
    </source>
</reference>
<evidence type="ECO:0000313" key="2">
    <source>
        <dbReference type="Proteomes" id="UP000294689"/>
    </source>
</evidence>
<dbReference type="AlphaFoldDB" id="A0A4R7PWY0"/>
<dbReference type="OrthoDB" id="1118033at2"/>
<dbReference type="RefSeq" id="WP_133757524.1">
    <property type="nucleotide sequence ID" value="NZ_SOBW01000008.1"/>
</dbReference>
<dbReference type="Proteomes" id="UP000294689">
    <property type="component" value="Unassembled WGS sequence"/>
</dbReference>
<comment type="caution">
    <text evidence="1">The sequence shown here is derived from an EMBL/GenBank/DDBJ whole genome shotgun (WGS) entry which is preliminary data.</text>
</comment>
<dbReference type="EMBL" id="SOBW01000008">
    <property type="protein sequence ID" value="TDU39444.1"/>
    <property type="molecule type" value="Genomic_DNA"/>
</dbReference>
<proteinExistence type="predicted"/>